<dbReference type="InterPro" id="IPR025192">
    <property type="entry name" value="Succ_DH/fum_Rdtase_N"/>
</dbReference>
<dbReference type="NCBIfam" id="NF006391">
    <property type="entry name" value="PRK08640.1"/>
    <property type="match status" value="1"/>
</dbReference>
<dbReference type="FunFam" id="1.10.1060.10:FF:000005">
    <property type="entry name" value="Succinate dehydrogenase iron-sulfur subunit"/>
    <property type="match status" value="1"/>
</dbReference>
<keyword evidence="6" id="KW-0816">Tricarboxylic acid cycle</keyword>
<dbReference type="AlphaFoldDB" id="A0A813AH24"/>
<comment type="similarity">
    <text evidence="3">Belongs to the succinate dehydrogenase/fumarate reductase iron-sulfur protein family.</text>
</comment>
<keyword evidence="10" id="KW-0408">Iron</keyword>
<dbReference type="InterPro" id="IPR012675">
    <property type="entry name" value="Beta-grasp_dom_sf"/>
</dbReference>
<dbReference type="EC" id="1.3.5.1" evidence="4"/>
<dbReference type="GO" id="GO:0046872">
    <property type="term" value="F:metal ion binding"/>
    <property type="evidence" value="ECO:0007669"/>
    <property type="project" value="UniProtKB-KW"/>
</dbReference>
<evidence type="ECO:0000256" key="10">
    <source>
        <dbReference type="ARBA" id="ARBA00023004"/>
    </source>
</evidence>
<evidence type="ECO:0000256" key="12">
    <source>
        <dbReference type="ARBA" id="ARBA00023291"/>
    </source>
</evidence>
<proteinExistence type="inferred from homology"/>
<evidence type="ECO:0000256" key="2">
    <source>
        <dbReference type="ARBA" id="ARBA00001966"/>
    </source>
</evidence>
<dbReference type="PANTHER" id="PTHR11921">
    <property type="entry name" value="SUCCINATE DEHYDROGENASE IRON-SULFUR PROTEIN"/>
    <property type="match status" value="1"/>
</dbReference>
<dbReference type="SUPFAM" id="SSF46548">
    <property type="entry name" value="alpha-helical ferredoxin"/>
    <property type="match status" value="1"/>
</dbReference>
<dbReference type="GO" id="GO:0051538">
    <property type="term" value="F:3 iron, 4 sulfur cluster binding"/>
    <property type="evidence" value="ECO:0007669"/>
    <property type="project" value="UniProtKB-KW"/>
</dbReference>
<evidence type="ECO:0000256" key="1">
    <source>
        <dbReference type="ARBA" id="ARBA00001927"/>
    </source>
</evidence>
<keyword evidence="8" id="KW-0479">Metal-binding</keyword>
<dbReference type="Pfam" id="PF13085">
    <property type="entry name" value="Fer2_3"/>
    <property type="match status" value="1"/>
</dbReference>
<sequence>MSNANGTTKKTTAGSRTVRFRIKRQEAHGKPSRWEEFDVPVQSSAEGSGSANVISCLQWIAANPVTVRGEQTTPVTYDSGCLEEVCGSCTMVINGKVRQSCSCLIDEYAPNDGDTITLEPMSKFPVNRDLFVDRSRLFNDLKRINAWVPIDGTYHLGAGPEESPEKQQTRYKLSECMSCGCCLEACPQYTLEDDEDKWEGSFVGAAVISQARYFNLHGTGKELEKKRLDVLSQKGGVSDCGNAQNCVRVCPKEIPLTESIGAMGRSVTVHKIKEFFSGS</sequence>
<organism evidence="15 16">
    <name type="scientific">Symbiodinium necroappetens</name>
    <dbReference type="NCBI Taxonomy" id="1628268"/>
    <lineage>
        <taxon>Eukaryota</taxon>
        <taxon>Sar</taxon>
        <taxon>Alveolata</taxon>
        <taxon>Dinophyceae</taxon>
        <taxon>Suessiales</taxon>
        <taxon>Symbiodiniaceae</taxon>
        <taxon>Symbiodinium</taxon>
    </lineage>
</organism>
<dbReference type="InterPro" id="IPR009051">
    <property type="entry name" value="Helical_ferredxn"/>
</dbReference>
<evidence type="ECO:0000259" key="14">
    <source>
        <dbReference type="PROSITE" id="PS51379"/>
    </source>
</evidence>
<evidence type="ECO:0000313" key="15">
    <source>
        <dbReference type="EMBL" id="CAE7864999.1"/>
    </source>
</evidence>
<keyword evidence="9" id="KW-0560">Oxidoreductase</keyword>
<dbReference type="GO" id="GO:0006099">
    <property type="term" value="P:tricarboxylic acid cycle"/>
    <property type="evidence" value="ECO:0007669"/>
    <property type="project" value="UniProtKB-KW"/>
</dbReference>
<name>A0A813AH24_9DINO</name>
<keyword evidence="7" id="KW-0001">2Fe-2S</keyword>
<gene>
    <name evidence="15" type="primary">sdhB</name>
    <name evidence="15" type="ORF">SNEC2469_LOCUS27631</name>
</gene>
<dbReference type="PANTHER" id="PTHR11921:SF29">
    <property type="entry name" value="SUCCINATE DEHYDROGENASE [UBIQUINONE] IRON-SULFUR SUBUNIT, MITOCHONDRIAL"/>
    <property type="match status" value="1"/>
</dbReference>
<accession>A0A813AH24</accession>
<dbReference type="OrthoDB" id="10258223at2759"/>
<dbReference type="Gene3D" id="3.10.20.30">
    <property type="match status" value="1"/>
</dbReference>
<dbReference type="InterPro" id="IPR017900">
    <property type="entry name" value="4Fe4S_Fe_S_CS"/>
</dbReference>
<evidence type="ECO:0000256" key="11">
    <source>
        <dbReference type="ARBA" id="ARBA00023014"/>
    </source>
</evidence>
<dbReference type="GO" id="GO:0051539">
    <property type="term" value="F:4 iron, 4 sulfur cluster binding"/>
    <property type="evidence" value="ECO:0007669"/>
    <property type="project" value="UniProtKB-KW"/>
</dbReference>
<evidence type="ECO:0000256" key="8">
    <source>
        <dbReference type="ARBA" id="ARBA00022723"/>
    </source>
</evidence>
<protein>
    <recommendedName>
        <fullName evidence="4">succinate dehydrogenase</fullName>
        <ecNumber evidence="4">1.3.5.1</ecNumber>
    </recommendedName>
</protein>
<evidence type="ECO:0000256" key="4">
    <source>
        <dbReference type="ARBA" id="ARBA00012792"/>
    </source>
</evidence>
<comment type="caution">
    <text evidence="15">The sequence shown here is derived from an EMBL/GenBank/DDBJ whole genome shotgun (WGS) entry which is preliminary data.</text>
</comment>
<dbReference type="Gene3D" id="1.10.1060.10">
    <property type="entry name" value="Alpha-helical ferredoxin"/>
    <property type="match status" value="1"/>
</dbReference>
<keyword evidence="12" id="KW-0003">3Fe-4S</keyword>
<dbReference type="EMBL" id="CAJNJA010058574">
    <property type="protein sequence ID" value="CAE7864999.1"/>
    <property type="molecule type" value="Genomic_DNA"/>
</dbReference>
<dbReference type="Proteomes" id="UP000601435">
    <property type="component" value="Unassembled WGS sequence"/>
</dbReference>
<dbReference type="GO" id="GO:0009055">
    <property type="term" value="F:electron transfer activity"/>
    <property type="evidence" value="ECO:0007669"/>
    <property type="project" value="InterPro"/>
</dbReference>
<keyword evidence="16" id="KW-1185">Reference proteome</keyword>
<comment type="cofactor">
    <cofactor evidence="2">
        <name>[4Fe-4S] cluster</name>
        <dbReference type="ChEBI" id="CHEBI:49883"/>
    </cofactor>
</comment>
<dbReference type="GO" id="GO:0008177">
    <property type="term" value="F:succinate dehydrogenase (quinone) activity"/>
    <property type="evidence" value="ECO:0007669"/>
    <property type="project" value="UniProtKB-EC"/>
</dbReference>
<evidence type="ECO:0000256" key="6">
    <source>
        <dbReference type="ARBA" id="ARBA00022532"/>
    </source>
</evidence>
<reference evidence="15" key="1">
    <citation type="submission" date="2021-02" db="EMBL/GenBank/DDBJ databases">
        <authorList>
            <person name="Dougan E. K."/>
            <person name="Rhodes N."/>
            <person name="Thang M."/>
            <person name="Chan C."/>
        </authorList>
    </citation>
    <scope>NUCLEOTIDE SEQUENCE</scope>
</reference>
<evidence type="ECO:0000256" key="5">
    <source>
        <dbReference type="ARBA" id="ARBA00022485"/>
    </source>
</evidence>
<feature type="domain" description="4Fe-4S ferredoxin-type" evidence="14">
    <location>
        <begin position="167"/>
        <end position="196"/>
    </location>
</feature>
<comment type="cofactor">
    <cofactor evidence="13">
        <name>[2Fe-2S] cluster</name>
        <dbReference type="ChEBI" id="CHEBI:190135"/>
    </cofactor>
</comment>
<evidence type="ECO:0000313" key="16">
    <source>
        <dbReference type="Proteomes" id="UP000601435"/>
    </source>
</evidence>
<dbReference type="InterPro" id="IPR036010">
    <property type="entry name" value="2Fe-2S_ferredoxin-like_sf"/>
</dbReference>
<dbReference type="PROSITE" id="PS51379">
    <property type="entry name" value="4FE4S_FER_2"/>
    <property type="match status" value="1"/>
</dbReference>
<dbReference type="SUPFAM" id="SSF54292">
    <property type="entry name" value="2Fe-2S ferredoxin-like"/>
    <property type="match status" value="1"/>
</dbReference>
<comment type="cofactor">
    <cofactor evidence="1">
        <name>[3Fe-4S] cluster</name>
        <dbReference type="ChEBI" id="CHEBI:21137"/>
    </cofactor>
</comment>
<evidence type="ECO:0000256" key="9">
    <source>
        <dbReference type="ARBA" id="ARBA00023002"/>
    </source>
</evidence>
<dbReference type="Pfam" id="PF13183">
    <property type="entry name" value="Fer4_8"/>
    <property type="match status" value="1"/>
</dbReference>
<dbReference type="InterPro" id="IPR004489">
    <property type="entry name" value="Succ_DH/fum_Rdtase_Fe-S"/>
</dbReference>
<keyword evidence="11" id="KW-0411">Iron-sulfur</keyword>
<dbReference type="GO" id="GO:0051537">
    <property type="term" value="F:2 iron, 2 sulfur cluster binding"/>
    <property type="evidence" value="ECO:0007669"/>
    <property type="project" value="UniProtKB-KW"/>
</dbReference>
<evidence type="ECO:0000256" key="7">
    <source>
        <dbReference type="ARBA" id="ARBA00022714"/>
    </source>
</evidence>
<dbReference type="GO" id="GO:0022904">
    <property type="term" value="P:respiratory electron transport chain"/>
    <property type="evidence" value="ECO:0007669"/>
    <property type="project" value="TreeGrafter"/>
</dbReference>
<dbReference type="NCBIfam" id="TIGR00384">
    <property type="entry name" value="dhsB"/>
    <property type="match status" value="1"/>
</dbReference>
<keyword evidence="5" id="KW-0004">4Fe-4S</keyword>
<evidence type="ECO:0000256" key="3">
    <source>
        <dbReference type="ARBA" id="ARBA00009433"/>
    </source>
</evidence>
<dbReference type="InterPro" id="IPR050573">
    <property type="entry name" value="SDH/FRD_Iron-Sulfur"/>
</dbReference>
<dbReference type="InterPro" id="IPR017896">
    <property type="entry name" value="4Fe4S_Fe-S-bd"/>
</dbReference>
<evidence type="ECO:0000256" key="13">
    <source>
        <dbReference type="ARBA" id="ARBA00034078"/>
    </source>
</evidence>
<dbReference type="PROSITE" id="PS00198">
    <property type="entry name" value="4FE4S_FER_1"/>
    <property type="match status" value="1"/>
</dbReference>